<reference evidence="4 5" key="1">
    <citation type="submission" date="2014-02" db="EMBL/GenBank/DDBJ databases">
        <authorList>
            <person name="Manrique M."/>
        </authorList>
    </citation>
    <scope>NUCLEOTIDE SEQUENCE [LARGE SCALE GENOMIC DNA]</scope>
    <source>
        <strain evidence="4 5">LMG17956</strain>
    </source>
</reference>
<dbReference type="InterPro" id="IPR001173">
    <property type="entry name" value="Glyco_trans_2-like"/>
</dbReference>
<evidence type="ECO:0000256" key="2">
    <source>
        <dbReference type="ARBA" id="ARBA00022679"/>
    </source>
</evidence>
<sequence>MYEEKKMKFSIIVPAYNVAQYIEECVESVLNQDYDNYEVIVVDDGATDETPQIIDNLAKKSEKIIALHKENGGASSARNQGIQVSSGDYVLFLDGDDFWTSKSFLSSLEVVLTTNEKDVIIFPYTELYDEKKLTYHYSKCSGNYIEDAASGLFNGPNWNKCIKKSCIDNNQLLFDTSLIAEDCIWGANLLKVIDSYEIVDNPQYMYRQNRAGSLTNVVKEKNVFDILKSISIGLDNLEKFPSEKQEALKVYFAISYISILPFVHLYKSNFDIKNYLTNYEYLLQYSKQIKNKTFKYTGLVAKGIGVEKAAVLFNKLLGLYKKFKKLGIIKS</sequence>
<keyword evidence="1" id="KW-0328">Glycosyltransferase</keyword>
<dbReference type="AlphaFoldDB" id="A0A060RKD9"/>
<gene>
    <name evidence="4" type="ORF">BN963_SGAL_01101</name>
</gene>
<evidence type="ECO:0000259" key="3">
    <source>
        <dbReference type="Pfam" id="PF00535"/>
    </source>
</evidence>
<accession>A0A060RKD9</accession>
<dbReference type="PANTHER" id="PTHR22916:SF51">
    <property type="entry name" value="GLYCOSYLTRANSFERASE EPSH-RELATED"/>
    <property type="match status" value="1"/>
</dbReference>
<dbReference type="InterPro" id="IPR029044">
    <property type="entry name" value="Nucleotide-diphossugar_trans"/>
</dbReference>
<feature type="domain" description="Glycosyltransferase 2-like" evidence="3">
    <location>
        <begin position="10"/>
        <end position="138"/>
    </location>
</feature>
<evidence type="ECO:0000313" key="4">
    <source>
        <dbReference type="EMBL" id="CDO17907.1"/>
    </source>
</evidence>
<dbReference type="Proteomes" id="UP000027584">
    <property type="component" value="Unassembled WGS sequence"/>
</dbReference>
<dbReference type="EMBL" id="CCBC010000144">
    <property type="protein sequence ID" value="CDO17907.1"/>
    <property type="molecule type" value="Genomic_DNA"/>
</dbReference>
<dbReference type="Gene3D" id="3.90.550.10">
    <property type="entry name" value="Spore Coat Polysaccharide Biosynthesis Protein SpsA, Chain A"/>
    <property type="match status" value="1"/>
</dbReference>
<proteinExistence type="predicted"/>
<organism evidence="4 5">
    <name type="scientific">Streptococcus gallolyticus</name>
    <dbReference type="NCBI Taxonomy" id="315405"/>
    <lineage>
        <taxon>Bacteria</taxon>
        <taxon>Bacillati</taxon>
        <taxon>Bacillota</taxon>
        <taxon>Bacilli</taxon>
        <taxon>Lactobacillales</taxon>
        <taxon>Streptococcaceae</taxon>
        <taxon>Streptococcus</taxon>
    </lineage>
</organism>
<dbReference type="GO" id="GO:0016757">
    <property type="term" value="F:glycosyltransferase activity"/>
    <property type="evidence" value="ECO:0007669"/>
    <property type="project" value="UniProtKB-KW"/>
</dbReference>
<comment type="caution">
    <text evidence="4">The sequence shown here is derived from an EMBL/GenBank/DDBJ whole genome shotgun (WGS) entry which is preliminary data.</text>
</comment>
<dbReference type="PANTHER" id="PTHR22916">
    <property type="entry name" value="GLYCOSYLTRANSFERASE"/>
    <property type="match status" value="1"/>
</dbReference>
<evidence type="ECO:0000313" key="5">
    <source>
        <dbReference type="Proteomes" id="UP000027584"/>
    </source>
</evidence>
<evidence type="ECO:0000256" key="1">
    <source>
        <dbReference type="ARBA" id="ARBA00022676"/>
    </source>
</evidence>
<dbReference type="CDD" id="cd00761">
    <property type="entry name" value="Glyco_tranf_GTA_type"/>
    <property type="match status" value="1"/>
</dbReference>
<name>A0A060RKD9_9STRE</name>
<dbReference type="SUPFAM" id="SSF53448">
    <property type="entry name" value="Nucleotide-diphospho-sugar transferases"/>
    <property type="match status" value="1"/>
</dbReference>
<reference evidence="4 5" key="2">
    <citation type="submission" date="2014-05" db="EMBL/GenBank/DDBJ databases">
        <title>Genome sequence of Streptococcus gallolyticus.</title>
        <authorList>
            <person name="Del Campo R."/>
        </authorList>
    </citation>
    <scope>NUCLEOTIDE SEQUENCE [LARGE SCALE GENOMIC DNA]</scope>
    <source>
        <strain evidence="4 5">LMG17956</strain>
    </source>
</reference>
<dbReference type="Pfam" id="PF00535">
    <property type="entry name" value="Glycos_transf_2"/>
    <property type="match status" value="1"/>
</dbReference>
<protein>
    <submittedName>
        <fullName evidence="4">Glycosyltransferase, group 2 family protein</fullName>
    </submittedName>
</protein>
<keyword evidence="2 4" id="KW-0808">Transferase</keyword>